<dbReference type="EMBL" id="JADLQX010000017">
    <property type="protein sequence ID" value="MBF6300264.1"/>
    <property type="molecule type" value="Genomic_DNA"/>
</dbReference>
<organism evidence="2 3">
    <name type="scientific">Nocardia amamiensis</name>
    <dbReference type="NCBI Taxonomy" id="404578"/>
    <lineage>
        <taxon>Bacteria</taxon>
        <taxon>Bacillati</taxon>
        <taxon>Actinomycetota</taxon>
        <taxon>Actinomycetes</taxon>
        <taxon>Mycobacteriales</taxon>
        <taxon>Nocardiaceae</taxon>
        <taxon>Nocardia</taxon>
    </lineage>
</organism>
<name>A0ABS0CUH6_9NOCA</name>
<keyword evidence="3" id="KW-1185">Reference proteome</keyword>
<feature type="region of interest" description="Disordered" evidence="1">
    <location>
        <begin position="228"/>
        <end position="247"/>
    </location>
</feature>
<feature type="region of interest" description="Disordered" evidence="1">
    <location>
        <begin position="383"/>
        <end position="483"/>
    </location>
</feature>
<gene>
    <name evidence="2" type="ORF">IU459_22345</name>
</gene>
<dbReference type="Proteomes" id="UP000702209">
    <property type="component" value="Unassembled WGS sequence"/>
</dbReference>
<feature type="region of interest" description="Disordered" evidence="1">
    <location>
        <begin position="181"/>
        <end position="218"/>
    </location>
</feature>
<feature type="region of interest" description="Disordered" evidence="1">
    <location>
        <begin position="106"/>
        <end position="148"/>
    </location>
</feature>
<evidence type="ECO:0000313" key="2">
    <source>
        <dbReference type="EMBL" id="MBF6300264.1"/>
    </source>
</evidence>
<reference evidence="2 3" key="1">
    <citation type="submission" date="2020-10" db="EMBL/GenBank/DDBJ databases">
        <title>Identification of Nocardia species via Next-generation sequencing and recognition of intraspecies genetic diversity.</title>
        <authorList>
            <person name="Li P."/>
            <person name="Li P."/>
            <person name="Lu B."/>
        </authorList>
    </citation>
    <scope>NUCLEOTIDE SEQUENCE [LARGE SCALE GENOMIC DNA]</scope>
    <source>
        <strain evidence="2 3">BJ06-0157</strain>
    </source>
</reference>
<accession>A0ABS0CUH6</accession>
<evidence type="ECO:0000256" key="1">
    <source>
        <dbReference type="SAM" id="MobiDB-lite"/>
    </source>
</evidence>
<feature type="compositionally biased region" description="Basic and acidic residues" evidence="1">
    <location>
        <begin position="395"/>
        <end position="405"/>
    </location>
</feature>
<sequence>MTVGDLWWVGNNRAWLDSLVPAFVGDPDADAGQADRGGRVHNFHGMTPASAARMLERIDARRAVTAEFQAARATNSAVAQTIPEPVAPPSAVPAAPVVPPVVKPVRYDTGLTAPGPTNNQPSPQKPSTSAQEPKDPTTTGAKGLDSTDPLTRQLLGLAEPVEQKPAAEGSLPHLLSIIEENQPQPAPPATSLEPYNPKTPGIVTSGAPERTLTGYNPSEDTYEQITIPAQPDNLSQASSPYPASKTRVDLGNGTTGYAVLNSAGELLYLADANGTPLPDQSNAGQAFLEKDPLENTASFGAGVGRSVIDAVDGAAAMVNIGSDEFDEAWSGVGSLFGIGPDDGPGVADSWKELGKGFLAWDDWASGDWAYALGKSGTNALTLGLGGSGVGKLGRRAGEKAGKGARTEFGIDFNDLPESSPNKTPTKETPADKSDTPDGRTPEPRSPHTNPTDIQQPPPGTTHNPPDEFAAPTQDAPAVGPGPVLSIPQRLEILYNRLGELPEPSSADEALSQLNSTLVHIEDEFSGVPANPNPGLKPDGRMYPPREDFLERNPDGGIIATTRGNIIEIDPDGSMRILNRKTGDVVYSRKGRER</sequence>
<evidence type="ECO:0000313" key="3">
    <source>
        <dbReference type="Proteomes" id="UP000702209"/>
    </source>
</evidence>
<dbReference type="RefSeq" id="WP_195131513.1">
    <property type="nucleotide sequence ID" value="NZ_JADLQX010000017.1"/>
</dbReference>
<proteinExistence type="predicted"/>
<protein>
    <submittedName>
        <fullName evidence="2">Uncharacterized protein</fullName>
    </submittedName>
</protein>
<comment type="caution">
    <text evidence="2">The sequence shown here is derived from an EMBL/GenBank/DDBJ whole genome shotgun (WGS) entry which is preliminary data.</text>
</comment>
<feature type="compositionally biased region" description="Polar residues" evidence="1">
    <location>
        <begin position="115"/>
        <end position="140"/>
    </location>
</feature>
<feature type="compositionally biased region" description="Polar residues" evidence="1">
    <location>
        <begin position="232"/>
        <end position="241"/>
    </location>
</feature>
<feature type="compositionally biased region" description="Basic and acidic residues" evidence="1">
    <location>
        <begin position="424"/>
        <end position="445"/>
    </location>
</feature>